<protein>
    <recommendedName>
        <fullName evidence="11">Glucose-methanol-choline oxidoreductase N-terminal domain-containing protein</fullName>
    </recommendedName>
</protein>
<reference evidence="9 10" key="1">
    <citation type="journal article" date="2018" name="Genome Biol. Evol.">
        <title>Multiple Roots of Fruiting Body Formation in Amoebozoa.</title>
        <authorList>
            <person name="Hillmann F."/>
            <person name="Forbes G."/>
            <person name="Novohradska S."/>
            <person name="Ferling I."/>
            <person name="Riege K."/>
            <person name="Groth M."/>
            <person name="Westermann M."/>
            <person name="Marz M."/>
            <person name="Spaller T."/>
            <person name="Winckler T."/>
            <person name="Schaap P."/>
            <person name="Glockner G."/>
        </authorList>
    </citation>
    <scope>NUCLEOTIDE SEQUENCE [LARGE SCALE GENOMIC DNA]</scope>
    <source>
        <strain evidence="9 10">Jena</strain>
    </source>
</reference>
<dbReference type="Proteomes" id="UP000241769">
    <property type="component" value="Unassembled WGS sequence"/>
</dbReference>
<evidence type="ECO:0000259" key="7">
    <source>
        <dbReference type="Pfam" id="PF00732"/>
    </source>
</evidence>
<comment type="caution">
    <text evidence="9">The sequence shown here is derived from an EMBL/GenBank/DDBJ whole genome shotgun (WGS) entry which is preliminary data.</text>
</comment>
<dbReference type="OrthoDB" id="269227at2759"/>
<evidence type="ECO:0000256" key="5">
    <source>
        <dbReference type="SAM" id="MobiDB-lite"/>
    </source>
</evidence>
<feature type="region of interest" description="Disordered" evidence="5">
    <location>
        <begin position="643"/>
        <end position="675"/>
    </location>
</feature>
<keyword evidence="6" id="KW-0732">Signal</keyword>
<dbReference type="Pfam" id="PF00732">
    <property type="entry name" value="GMC_oxred_N"/>
    <property type="match status" value="1"/>
</dbReference>
<dbReference type="AlphaFoldDB" id="A0A2P6NZJ0"/>
<dbReference type="GO" id="GO:0016614">
    <property type="term" value="F:oxidoreductase activity, acting on CH-OH group of donors"/>
    <property type="evidence" value="ECO:0007669"/>
    <property type="project" value="InterPro"/>
</dbReference>
<dbReference type="Gene3D" id="3.50.50.60">
    <property type="entry name" value="FAD/NAD(P)-binding domain"/>
    <property type="match status" value="2"/>
</dbReference>
<keyword evidence="4" id="KW-0274">FAD</keyword>
<proteinExistence type="inferred from homology"/>
<evidence type="ECO:0000256" key="4">
    <source>
        <dbReference type="ARBA" id="ARBA00022827"/>
    </source>
</evidence>
<dbReference type="STRING" id="1890364.A0A2P6NZJ0"/>
<keyword evidence="3" id="KW-0285">Flavoprotein</keyword>
<dbReference type="PANTHER" id="PTHR11552:SF147">
    <property type="entry name" value="CHOLINE DEHYDROGENASE, MITOCHONDRIAL"/>
    <property type="match status" value="1"/>
</dbReference>
<dbReference type="InterPro" id="IPR036188">
    <property type="entry name" value="FAD/NAD-bd_sf"/>
</dbReference>
<evidence type="ECO:0000256" key="6">
    <source>
        <dbReference type="SAM" id="SignalP"/>
    </source>
</evidence>
<evidence type="ECO:0000256" key="2">
    <source>
        <dbReference type="ARBA" id="ARBA00010790"/>
    </source>
</evidence>
<evidence type="ECO:0000313" key="10">
    <source>
        <dbReference type="Proteomes" id="UP000241769"/>
    </source>
</evidence>
<evidence type="ECO:0000256" key="3">
    <source>
        <dbReference type="ARBA" id="ARBA00022630"/>
    </source>
</evidence>
<comment type="cofactor">
    <cofactor evidence="1">
        <name>FAD</name>
        <dbReference type="ChEBI" id="CHEBI:57692"/>
    </cofactor>
</comment>
<evidence type="ECO:0000259" key="8">
    <source>
        <dbReference type="Pfam" id="PF05199"/>
    </source>
</evidence>
<evidence type="ECO:0008006" key="11">
    <source>
        <dbReference type="Google" id="ProtNLM"/>
    </source>
</evidence>
<feature type="region of interest" description="Disordered" evidence="5">
    <location>
        <begin position="228"/>
        <end position="248"/>
    </location>
</feature>
<sequence length="883" mass="97285">MSRGVLIFFLLVTVCHGALQTTYSTYDYVVVGGGGAGSLWAARLSENLNRTVLVLEQGPNATCYKCDNTANMNDIDDLWTSHGNSQFTTPQGPVSRSFDQIKMSWPGGNTRIYQGLSYPAHPKVYNRYPSGLNYQTFLPYYRKFQDHYCNYLNSSYTGISPANCTKYHGARGPMGISPPFKNLSDSLFFKDMTSDAGLNFTYLPDAWNADDQLSSPNHIFYQQLFRQVSNPSDPNSPRVRQSTYNGYTPPRVLSRKNLTYKTETQVIRIIFRSEVERGSFPGLSLSGFPSTNNSATQAVGVIYQTEEDSFAVFAKRQLVLSGGVLGTPKLLQISGVGPADLLRSLNITVVADNRFIGQNVAEHPAFAAVYKTKLQLSYTLENFGRECNMNGEKLTFKVIGTAQLTSPFARNGYPDIQIQLFPTFPINNLEGVTGTSPLQLQYPPSPYPGDPSALGGAPILNLIILRTDPTTRGSVNITGTRYRYNSRLDLGFPNDFTAYASSEDYQAQSWAVNYLRGKLLNNATAFAKKWIQSELVPGPAPVGTPQSQYDLQSNAYGFDLSYHQTGGVNLGTATDNLGSVNGVSGITVCDNSLQPVPPNLNPTASMLALYEIIFRVLIQQSLSSITKEHPSVVFSAGSVGSHRFASKRKNPREGMSGVNPQKTKKATEKETLDKPRHQRNACVAAVVRMCYEPKRYRGPATAACFSIASNRSSYIVISVDASLVSVFKFLIIVFFLTVDHSVRPTNFRGRASSSAFGMVTPGYFRLNVLYQTSITYASKWMKISLDNVTSLKDTEEEDHPHDTIGARHHGHDLSLVAVAQLMFNAFISHDLCSLPSALMEKTFHVCPVRSFGTTNSIVDCWYPSSLTLAPLVAQVPSPLNQYT</sequence>
<feature type="compositionally biased region" description="Polar residues" evidence="5">
    <location>
        <begin position="228"/>
        <end position="246"/>
    </location>
</feature>
<feature type="domain" description="Glucose-methanol-choline oxidoreductase C-terminal" evidence="8">
    <location>
        <begin position="469"/>
        <end position="609"/>
    </location>
</feature>
<dbReference type="InterPro" id="IPR007867">
    <property type="entry name" value="GMC_OxRtase_C"/>
</dbReference>
<organism evidence="9 10">
    <name type="scientific">Planoprotostelium fungivorum</name>
    <dbReference type="NCBI Taxonomy" id="1890364"/>
    <lineage>
        <taxon>Eukaryota</taxon>
        <taxon>Amoebozoa</taxon>
        <taxon>Evosea</taxon>
        <taxon>Variosea</taxon>
        <taxon>Cavosteliida</taxon>
        <taxon>Cavosteliaceae</taxon>
        <taxon>Planoprotostelium</taxon>
    </lineage>
</organism>
<dbReference type="InParanoid" id="A0A2P6NZJ0"/>
<dbReference type="PANTHER" id="PTHR11552">
    <property type="entry name" value="GLUCOSE-METHANOL-CHOLINE GMC OXIDOREDUCTASE"/>
    <property type="match status" value="1"/>
</dbReference>
<keyword evidence="10" id="KW-1185">Reference proteome</keyword>
<dbReference type="InterPro" id="IPR000172">
    <property type="entry name" value="GMC_OxRdtase_N"/>
</dbReference>
<dbReference type="SUPFAM" id="SSF51905">
    <property type="entry name" value="FAD/NAD(P)-binding domain"/>
    <property type="match status" value="1"/>
</dbReference>
<dbReference type="EMBL" id="MDYQ01000003">
    <property type="protein sequence ID" value="PRP89362.1"/>
    <property type="molecule type" value="Genomic_DNA"/>
</dbReference>
<gene>
    <name evidence="9" type="ORF">PROFUN_01225</name>
</gene>
<dbReference type="InterPro" id="IPR012132">
    <property type="entry name" value="GMC_OxRdtase"/>
</dbReference>
<feature type="compositionally biased region" description="Basic and acidic residues" evidence="5">
    <location>
        <begin position="665"/>
        <end position="675"/>
    </location>
</feature>
<feature type="signal peptide" evidence="6">
    <location>
        <begin position="1"/>
        <end position="17"/>
    </location>
</feature>
<dbReference type="GO" id="GO:0050660">
    <property type="term" value="F:flavin adenine dinucleotide binding"/>
    <property type="evidence" value="ECO:0007669"/>
    <property type="project" value="InterPro"/>
</dbReference>
<accession>A0A2P6NZJ0</accession>
<dbReference type="Pfam" id="PF05199">
    <property type="entry name" value="GMC_oxred_C"/>
    <property type="match status" value="1"/>
</dbReference>
<evidence type="ECO:0000256" key="1">
    <source>
        <dbReference type="ARBA" id="ARBA00001974"/>
    </source>
</evidence>
<comment type="similarity">
    <text evidence="2">Belongs to the GMC oxidoreductase family.</text>
</comment>
<evidence type="ECO:0000313" key="9">
    <source>
        <dbReference type="EMBL" id="PRP89362.1"/>
    </source>
</evidence>
<feature type="domain" description="Glucose-methanol-choline oxidoreductase N-terminal" evidence="7">
    <location>
        <begin position="237"/>
        <end position="364"/>
    </location>
</feature>
<feature type="chain" id="PRO_5015203663" description="Glucose-methanol-choline oxidoreductase N-terminal domain-containing protein" evidence="6">
    <location>
        <begin position="18"/>
        <end position="883"/>
    </location>
</feature>
<name>A0A2P6NZJ0_9EUKA</name>